<keyword evidence="2" id="KW-0288">FMN</keyword>
<dbReference type="GO" id="GO:0046306">
    <property type="term" value="P:alkanesulfonate catabolic process"/>
    <property type="evidence" value="ECO:0007669"/>
    <property type="project" value="TreeGrafter"/>
</dbReference>
<evidence type="ECO:0000256" key="1">
    <source>
        <dbReference type="ARBA" id="ARBA00022630"/>
    </source>
</evidence>
<feature type="domain" description="Luciferase-like" evidence="5">
    <location>
        <begin position="29"/>
        <end position="341"/>
    </location>
</feature>
<dbReference type="Proteomes" id="UP000466517">
    <property type="component" value="Chromosome"/>
</dbReference>
<dbReference type="KEGG" id="mmag:MMAD_29080"/>
<keyword evidence="3" id="KW-0560">Oxidoreductase</keyword>
<evidence type="ECO:0000313" key="6">
    <source>
        <dbReference type="EMBL" id="BBZ28613.1"/>
    </source>
</evidence>
<protein>
    <submittedName>
        <fullName evidence="6">Alkanesulfonate monooxygenase</fullName>
    </submittedName>
</protein>
<evidence type="ECO:0000313" key="7">
    <source>
        <dbReference type="Proteomes" id="UP000466517"/>
    </source>
</evidence>
<gene>
    <name evidence="6" type="ORF">MMAD_29080</name>
</gene>
<dbReference type="PANTHER" id="PTHR42847:SF4">
    <property type="entry name" value="ALKANESULFONATE MONOOXYGENASE-RELATED"/>
    <property type="match status" value="1"/>
</dbReference>
<dbReference type="AlphaFoldDB" id="A0A7I7XHI3"/>
<dbReference type="SUPFAM" id="SSF51679">
    <property type="entry name" value="Bacterial luciferase-like"/>
    <property type="match status" value="1"/>
</dbReference>
<dbReference type="InterPro" id="IPR050172">
    <property type="entry name" value="SsuD_RutA_monooxygenase"/>
</dbReference>
<reference evidence="6 7" key="1">
    <citation type="journal article" date="2019" name="Emerg. Microbes Infect.">
        <title>Comprehensive subspecies identification of 175 nontuberculous mycobacteria species based on 7547 genomic profiles.</title>
        <authorList>
            <person name="Matsumoto Y."/>
            <person name="Kinjo T."/>
            <person name="Motooka D."/>
            <person name="Nabeya D."/>
            <person name="Jung N."/>
            <person name="Uechi K."/>
            <person name="Horii T."/>
            <person name="Iida T."/>
            <person name="Fujita J."/>
            <person name="Nakamura S."/>
        </authorList>
    </citation>
    <scope>NUCLEOTIDE SEQUENCE [LARGE SCALE GENOMIC DNA]</scope>
    <source>
        <strain evidence="6 7">JCM 13574</strain>
    </source>
</reference>
<dbReference type="Pfam" id="PF00296">
    <property type="entry name" value="Bac_luciferase"/>
    <property type="match status" value="1"/>
</dbReference>
<sequence length="389" mass="41805">MTVKLHWFLPTYGDSRHIVGGGHGTPAGAAHSDRDASIDYLASIVRAAETFGFTGALIPTGAWCEDAFVTAALLARETTSLAFLVAFRPGLVSPTLSAQMAATFARHAPGRILLNVVVGGEAHEQRAFGDHLDKDARYERCDEFLDVVRRLWAGETVTKDGTHITVEEASLATLPNPVPPLYFGGSSAAAGPVAARHADVYLTWGEPPEAVREKVEWIRKEAADEGRTVRFGIRLHTISRDTTDEAWAQADRLIGALDEDTVAAAQAGLSRSQSEGQRRMRALHEANRADGSWSNARSLEVAPNLWAGVGLVRGGAGTALVGSHTDVADRIAEYAEVGIDEFIFSGYPHLEELFWFGEGVVPILRERGLFDAGRLDAAPASIPFVGSAR</sequence>
<dbReference type="Gene3D" id="3.20.20.30">
    <property type="entry name" value="Luciferase-like domain"/>
    <property type="match status" value="1"/>
</dbReference>
<dbReference type="InterPro" id="IPR036661">
    <property type="entry name" value="Luciferase-like_sf"/>
</dbReference>
<keyword evidence="1" id="KW-0285">Flavoprotein</keyword>
<keyword evidence="4 6" id="KW-0503">Monooxygenase</keyword>
<evidence type="ECO:0000256" key="2">
    <source>
        <dbReference type="ARBA" id="ARBA00022643"/>
    </source>
</evidence>
<dbReference type="EMBL" id="AP022610">
    <property type="protein sequence ID" value="BBZ28613.1"/>
    <property type="molecule type" value="Genomic_DNA"/>
</dbReference>
<dbReference type="GO" id="GO:0008726">
    <property type="term" value="F:alkanesulfonate monooxygenase activity"/>
    <property type="evidence" value="ECO:0007669"/>
    <property type="project" value="TreeGrafter"/>
</dbReference>
<name>A0A7I7XHI3_9MYCO</name>
<keyword evidence="7" id="KW-1185">Reference proteome</keyword>
<evidence type="ECO:0000256" key="4">
    <source>
        <dbReference type="ARBA" id="ARBA00023033"/>
    </source>
</evidence>
<dbReference type="CDD" id="cd01094">
    <property type="entry name" value="Alkanesulfonate_monoxygenase"/>
    <property type="match status" value="1"/>
</dbReference>
<evidence type="ECO:0000256" key="3">
    <source>
        <dbReference type="ARBA" id="ARBA00023002"/>
    </source>
</evidence>
<proteinExistence type="predicted"/>
<dbReference type="InterPro" id="IPR011251">
    <property type="entry name" value="Luciferase-like_dom"/>
</dbReference>
<dbReference type="RefSeq" id="WP_163738294.1">
    <property type="nucleotide sequence ID" value="NZ_AP022610.1"/>
</dbReference>
<dbReference type="PANTHER" id="PTHR42847">
    <property type="entry name" value="ALKANESULFONATE MONOOXYGENASE"/>
    <property type="match status" value="1"/>
</dbReference>
<organism evidence="6 7">
    <name type="scientific">Mycolicibacterium madagascariense</name>
    <dbReference type="NCBI Taxonomy" id="212765"/>
    <lineage>
        <taxon>Bacteria</taxon>
        <taxon>Bacillati</taxon>
        <taxon>Actinomycetota</taxon>
        <taxon>Actinomycetes</taxon>
        <taxon>Mycobacteriales</taxon>
        <taxon>Mycobacteriaceae</taxon>
        <taxon>Mycolicibacterium</taxon>
    </lineage>
</organism>
<accession>A0A7I7XHI3</accession>
<evidence type="ECO:0000259" key="5">
    <source>
        <dbReference type="Pfam" id="PF00296"/>
    </source>
</evidence>